<dbReference type="InterPro" id="IPR000014">
    <property type="entry name" value="PAS"/>
</dbReference>
<protein>
    <submittedName>
        <fullName evidence="3">Diguanylate cyclase domain-containing protein</fullName>
        <ecNumber evidence="3">2.7.7.65</ecNumber>
    </submittedName>
</protein>
<keyword evidence="1" id="KW-1133">Transmembrane helix</keyword>
<dbReference type="RefSeq" id="WP_245633350.1">
    <property type="nucleotide sequence ID" value="NZ_BCNT01000006.1"/>
</dbReference>
<feature type="transmembrane region" description="Helical" evidence="1">
    <location>
        <begin position="277"/>
        <end position="301"/>
    </location>
</feature>
<name>A0ABW5USV5_9BURK</name>
<keyword evidence="3" id="KW-0548">Nucleotidyltransferase</keyword>
<accession>A0ABW5USV5</accession>
<dbReference type="SUPFAM" id="SSF55073">
    <property type="entry name" value="Nucleotide cyclase"/>
    <property type="match status" value="1"/>
</dbReference>
<dbReference type="Proteomes" id="UP001597463">
    <property type="component" value="Unassembled WGS sequence"/>
</dbReference>
<dbReference type="NCBIfam" id="TIGR00229">
    <property type="entry name" value="sensory_box"/>
    <property type="match status" value="1"/>
</dbReference>
<dbReference type="Pfam" id="PF08447">
    <property type="entry name" value="PAS_3"/>
    <property type="match status" value="1"/>
</dbReference>
<dbReference type="CDD" id="cd01949">
    <property type="entry name" value="GGDEF"/>
    <property type="match status" value="1"/>
</dbReference>
<evidence type="ECO:0000256" key="1">
    <source>
        <dbReference type="SAM" id="Phobius"/>
    </source>
</evidence>
<dbReference type="InterPro" id="IPR043128">
    <property type="entry name" value="Rev_trsase/Diguanyl_cyclase"/>
</dbReference>
<dbReference type="InterPro" id="IPR052155">
    <property type="entry name" value="Biofilm_reg_signaling"/>
</dbReference>
<evidence type="ECO:0000259" key="2">
    <source>
        <dbReference type="PROSITE" id="PS50887"/>
    </source>
</evidence>
<dbReference type="NCBIfam" id="TIGR00254">
    <property type="entry name" value="GGDEF"/>
    <property type="match status" value="1"/>
</dbReference>
<evidence type="ECO:0000313" key="4">
    <source>
        <dbReference type="Proteomes" id="UP001597463"/>
    </source>
</evidence>
<gene>
    <name evidence="3" type="ORF">ACFSW6_21750</name>
</gene>
<dbReference type="EMBL" id="JBHUMV010000013">
    <property type="protein sequence ID" value="MFD2756707.1"/>
    <property type="molecule type" value="Genomic_DNA"/>
</dbReference>
<dbReference type="PANTHER" id="PTHR44757:SF2">
    <property type="entry name" value="BIOFILM ARCHITECTURE MAINTENANCE PROTEIN MBAA"/>
    <property type="match status" value="1"/>
</dbReference>
<dbReference type="SMART" id="SM00267">
    <property type="entry name" value="GGDEF"/>
    <property type="match status" value="1"/>
</dbReference>
<keyword evidence="3" id="KW-0808">Transferase</keyword>
<dbReference type="InterPro" id="IPR029787">
    <property type="entry name" value="Nucleotide_cyclase"/>
</dbReference>
<dbReference type="InterPro" id="IPR013655">
    <property type="entry name" value="PAS_fold_3"/>
</dbReference>
<dbReference type="Pfam" id="PF00990">
    <property type="entry name" value="GGDEF"/>
    <property type="match status" value="1"/>
</dbReference>
<dbReference type="CDD" id="cd00130">
    <property type="entry name" value="PAS"/>
    <property type="match status" value="1"/>
</dbReference>
<dbReference type="EC" id="2.7.7.65" evidence="3"/>
<organism evidence="3 4">
    <name type="scientific">Comamonas terrae</name>
    <dbReference type="NCBI Taxonomy" id="673548"/>
    <lineage>
        <taxon>Bacteria</taxon>
        <taxon>Pseudomonadati</taxon>
        <taxon>Pseudomonadota</taxon>
        <taxon>Betaproteobacteria</taxon>
        <taxon>Burkholderiales</taxon>
        <taxon>Comamonadaceae</taxon>
        <taxon>Comamonas</taxon>
    </lineage>
</organism>
<proteinExistence type="predicted"/>
<comment type="caution">
    <text evidence="3">The sequence shown here is derived from an EMBL/GenBank/DDBJ whole genome shotgun (WGS) entry which is preliminary data.</text>
</comment>
<keyword evidence="1" id="KW-0812">Transmembrane</keyword>
<dbReference type="InterPro" id="IPR035965">
    <property type="entry name" value="PAS-like_dom_sf"/>
</dbReference>
<evidence type="ECO:0000313" key="3">
    <source>
        <dbReference type="EMBL" id="MFD2756707.1"/>
    </source>
</evidence>
<dbReference type="PANTHER" id="PTHR44757">
    <property type="entry name" value="DIGUANYLATE CYCLASE DGCP"/>
    <property type="match status" value="1"/>
</dbReference>
<dbReference type="CDD" id="cd18773">
    <property type="entry name" value="PDC1_HK_sensor"/>
    <property type="match status" value="1"/>
</dbReference>
<dbReference type="InterPro" id="IPR000160">
    <property type="entry name" value="GGDEF_dom"/>
</dbReference>
<dbReference type="Gene3D" id="3.30.70.270">
    <property type="match status" value="1"/>
</dbReference>
<feature type="domain" description="GGDEF" evidence="2">
    <location>
        <begin position="545"/>
        <end position="674"/>
    </location>
</feature>
<dbReference type="SUPFAM" id="SSF55785">
    <property type="entry name" value="PYP-like sensor domain (PAS domain)"/>
    <property type="match status" value="1"/>
</dbReference>
<keyword evidence="4" id="KW-1185">Reference proteome</keyword>
<dbReference type="GO" id="GO:0052621">
    <property type="term" value="F:diguanylate cyclase activity"/>
    <property type="evidence" value="ECO:0007669"/>
    <property type="project" value="UniProtKB-EC"/>
</dbReference>
<keyword evidence="1" id="KW-0472">Membrane</keyword>
<reference evidence="4" key="1">
    <citation type="journal article" date="2019" name="Int. J. Syst. Evol. Microbiol.">
        <title>The Global Catalogue of Microorganisms (GCM) 10K type strain sequencing project: providing services to taxonomists for standard genome sequencing and annotation.</title>
        <authorList>
            <consortium name="The Broad Institute Genomics Platform"/>
            <consortium name="The Broad Institute Genome Sequencing Center for Infectious Disease"/>
            <person name="Wu L."/>
            <person name="Ma J."/>
        </authorList>
    </citation>
    <scope>NUCLEOTIDE SEQUENCE [LARGE SCALE GENOMIC DNA]</scope>
    <source>
        <strain evidence="4">TISTR 1906</strain>
    </source>
</reference>
<dbReference type="Gene3D" id="3.30.450.20">
    <property type="entry name" value="PAS domain"/>
    <property type="match status" value="1"/>
</dbReference>
<sequence length="676" mass="74869">MAALTAIVLSIGLVWWSVHSTRQSVVEHALLLQTQALEQMGRTLAFRLEQQQKPLQALASALAPHVAEPRAVLQSMLQQQVSMGRLFERLQLADAQGQLLVSLQGGQAQALDGLTGPERDVLRRGLEDGKPLTKVWMHPDGADAVLDMLHVVPLRDEQGRLVGVLGGSLQMPAQAFLPAAAGTDNDEKAGLLVLGADGKIIARNERGHWQLAGSSETAWMRDAIDADWIKSVQVGAVGEQRGQQLWSAVALPWTQWILLKVSDVQALAPGLTQREQWTVVAVAVAAAVALALVLALIAYPLTELYRRSQRALQSQLVDEVDGSVRGSLWWRRLSEHDWGEAQALRNALQALGRSREVQHERQQEMQLQLQTLMDYAPVGLVVTQASRIQRVGMQAARILGYTPRELQGMPVHRLCSSSHVYEQLVQRIRRDLDIYGQFDSETCLQRKDGNVVWVRIHGQSLQRMRRGWEVPKREAREDFLVWEVEDVTTQRLVREQSGWKAMHDPLTKLPNRAAFAMRLQEWLRECAEATAAAGMDAGEPAEETTHGVILYLDLDHFSQVNQQGGRQAGDEVLGHIARLIEASVRPQGWVARVGGDEFAVLLPGATQQEGMRTAQLLCMAVQDWEGAWNLMGVSIGLLVIDARRYTVAAALKAADMACYAAKRKGRNRVEVMTQAA</sequence>
<dbReference type="PROSITE" id="PS50887">
    <property type="entry name" value="GGDEF"/>
    <property type="match status" value="1"/>
</dbReference>